<evidence type="ECO:0000256" key="1">
    <source>
        <dbReference type="SAM" id="Coils"/>
    </source>
</evidence>
<gene>
    <name evidence="5" type="ORF">ACJRO7_004311</name>
</gene>
<evidence type="ECO:0000256" key="2">
    <source>
        <dbReference type="SAM" id="MobiDB-lite"/>
    </source>
</evidence>
<keyword evidence="6" id="KW-1185">Reference proteome</keyword>
<keyword evidence="3" id="KW-1133">Transmembrane helix</keyword>
<comment type="caution">
    <text evidence="5">The sequence shown here is derived from an EMBL/GenBank/DDBJ whole genome shotgun (WGS) entry which is preliminary data.</text>
</comment>
<evidence type="ECO:0000256" key="3">
    <source>
        <dbReference type="SAM" id="Phobius"/>
    </source>
</evidence>
<evidence type="ECO:0000313" key="6">
    <source>
        <dbReference type="Proteomes" id="UP001634007"/>
    </source>
</evidence>
<proteinExistence type="predicted"/>
<dbReference type="PANTHER" id="PTHR35705:SF1">
    <property type="entry name" value="WPP DOMAIN-INTERACTING TAIL-ANCHORED PROTEIN 1"/>
    <property type="match status" value="1"/>
</dbReference>
<accession>A0ABD3IZ01</accession>
<dbReference type="InterPro" id="IPR039976">
    <property type="entry name" value="WIT1/WIT2"/>
</dbReference>
<evidence type="ECO:0000313" key="5">
    <source>
        <dbReference type="EMBL" id="KAL3719334.1"/>
    </source>
</evidence>
<organism evidence="5 6">
    <name type="scientific">Eucalyptus globulus</name>
    <name type="common">Tasmanian blue gum</name>
    <dbReference type="NCBI Taxonomy" id="34317"/>
    <lineage>
        <taxon>Eukaryota</taxon>
        <taxon>Viridiplantae</taxon>
        <taxon>Streptophyta</taxon>
        <taxon>Embryophyta</taxon>
        <taxon>Tracheophyta</taxon>
        <taxon>Spermatophyta</taxon>
        <taxon>Magnoliopsida</taxon>
        <taxon>eudicotyledons</taxon>
        <taxon>Gunneridae</taxon>
        <taxon>Pentapetalae</taxon>
        <taxon>rosids</taxon>
        <taxon>malvids</taxon>
        <taxon>Myrtales</taxon>
        <taxon>Myrtaceae</taxon>
        <taxon>Myrtoideae</taxon>
        <taxon>Eucalypteae</taxon>
        <taxon>Eucalyptus</taxon>
    </lineage>
</organism>
<feature type="domain" description="WIT1/2 N-terminal helical bundle" evidence="4">
    <location>
        <begin position="45"/>
        <end position="183"/>
    </location>
</feature>
<dbReference type="EMBL" id="JBJKBG010000010">
    <property type="protein sequence ID" value="KAL3719334.1"/>
    <property type="molecule type" value="Genomic_DNA"/>
</dbReference>
<feature type="coiled-coil region" evidence="1">
    <location>
        <begin position="414"/>
        <end position="455"/>
    </location>
</feature>
<reference evidence="5 6" key="1">
    <citation type="submission" date="2024-11" db="EMBL/GenBank/DDBJ databases">
        <title>Chromosome-level genome assembly of Eucalyptus globulus Labill. provides insights into its genome evolution.</title>
        <authorList>
            <person name="Li X."/>
        </authorList>
    </citation>
    <scope>NUCLEOTIDE SEQUENCE [LARGE SCALE GENOMIC DNA]</scope>
    <source>
        <strain evidence="5">CL2024</strain>
        <tissue evidence="5">Fresh tender leaves</tissue>
    </source>
</reference>
<keyword evidence="3" id="KW-0812">Transmembrane</keyword>
<feature type="region of interest" description="Disordered" evidence="2">
    <location>
        <begin position="376"/>
        <end position="402"/>
    </location>
</feature>
<dbReference type="SUPFAM" id="SSF57997">
    <property type="entry name" value="Tropomyosin"/>
    <property type="match status" value="1"/>
</dbReference>
<protein>
    <recommendedName>
        <fullName evidence="4">WIT1/2 N-terminal helical bundle domain-containing protein</fullName>
    </recommendedName>
</protein>
<feature type="region of interest" description="Disordered" evidence="2">
    <location>
        <begin position="649"/>
        <end position="670"/>
    </location>
</feature>
<feature type="coiled-coil region" evidence="1">
    <location>
        <begin position="145"/>
        <end position="179"/>
    </location>
</feature>
<dbReference type="PANTHER" id="PTHR35705">
    <property type="entry name" value="WPP DOMAIN-INTERACTING TAIL-ANCHORED PROTEIN 1"/>
    <property type="match status" value="1"/>
</dbReference>
<feature type="transmembrane region" description="Helical" evidence="3">
    <location>
        <begin position="690"/>
        <end position="708"/>
    </location>
</feature>
<dbReference type="InterPro" id="IPR058610">
    <property type="entry name" value="WIT1_2_N"/>
</dbReference>
<dbReference type="EMBL" id="JBJKBG010000010">
    <property type="protein sequence ID" value="KAL3719333.1"/>
    <property type="molecule type" value="Genomic_DNA"/>
</dbReference>
<evidence type="ECO:0000259" key="4">
    <source>
        <dbReference type="Pfam" id="PF26581"/>
    </source>
</evidence>
<dbReference type="EMBL" id="JBJKBG010000010">
    <property type="protein sequence ID" value="KAL3719336.1"/>
    <property type="molecule type" value="Genomic_DNA"/>
</dbReference>
<dbReference type="EMBL" id="JBJKBG010000010">
    <property type="protein sequence ID" value="KAL3719337.1"/>
    <property type="molecule type" value="Genomic_DNA"/>
</dbReference>
<keyword evidence="1" id="KW-0175">Coiled coil</keyword>
<feature type="coiled-coil region" evidence="1">
    <location>
        <begin position="497"/>
        <end position="538"/>
    </location>
</feature>
<dbReference type="Proteomes" id="UP001634007">
    <property type="component" value="Unassembled WGS sequence"/>
</dbReference>
<feature type="coiled-coil region" evidence="1">
    <location>
        <begin position="239"/>
        <end position="266"/>
    </location>
</feature>
<dbReference type="EMBL" id="JBJKBG010000010">
    <property type="protein sequence ID" value="KAL3719335.1"/>
    <property type="molecule type" value="Genomic_DNA"/>
</dbReference>
<sequence>MDADPVSDVSVSVDDMDTNCSELGSCKVDSLVGAMFSGEINGELGRAGEVLTRIELDVACTSEKFYNLNILMMHVAMEESEFEVLDLERCQKMPSSFEKGLECDILSGFLDSEVKELDDFITTLQKEIEESHKWISLSQNLGTSVLELEEKLSDSEKTLEQLREQVFELQAQSSTFQKTLSCFLGQERRVREMGAGFLENGGSLNVETKTKIQTAEQHKHFLRMLEKSLARELDLEKQLSETKQIDEDMKLRLQSAEQEAFCLEEEVFDAWKRLFEADNSAEVLLGISRDLLGRFQVTQFNTNGLIQREAEVRSKLEDTTKQLKAKESALLELEVSRKELSDSLSAEVDGLRACLKEVQDKLNLAKSENSILQDKVSSLERQVEESETAKGSKDGSQEETNVAVHRTLETDILIEDLKHKLSEAESRVENAETNYKSLEVTNKELNEELVFIKGNCLTAEKAEALERQLKESDILLQHAIASADASEEKQAMFYAAIKDMENIIEDLKLKVAKAESRADSAEEKCIILSESNAELNDELIFLRGRMQGLEGSLHHAEESKLATAKNIGIRTKVIANLVMQLAIERERLHKQLTSLAIENKILVVKLQQTSKGSTVPRNHGGQEDPAFEFPVAASARECKEIENESLATSTLVDDKSKDPSAVGTQAEPGEVTSQLETVRRVDAGSLNYKHVLFAGLIALIASAAYMFLQQNSPS</sequence>
<dbReference type="Pfam" id="PF26581">
    <property type="entry name" value="WIT1_2_N"/>
    <property type="match status" value="1"/>
</dbReference>
<keyword evidence="3" id="KW-0472">Membrane</keyword>
<feature type="compositionally biased region" description="Basic and acidic residues" evidence="2">
    <location>
        <begin position="377"/>
        <end position="396"/>
    </location>
</feature>
<dbReference type="AlphaFoldDB" id="A0ABD3IZ01"/>
<name>A0ABD3IZ01_EUCGL</name>